<reference evidence="1" key="1">
    <citation type="submission" date="2016-10" db="EMBL/GenBank/DDBJ databases">
        <title>Sequence of Gallionella enrichment culture.</title>
        <authorList>
            <person name="Poehlein A."/>
            <person name="Muehling M."/>
            <person name="Daniel R."/>
        </authorList>
    </citation>
    <scope>NUCLEOTIDE SEQUENCE</scope>
</reference>
<comment type="caution">
    <text evidence="1">The sequence shown here is derived from an EMBL/GenBank/DDBJ whole genome shotgun (WGS) entry which is preliminary data.</text>
</comment>
<evidence type="ECO:0000313" key="1">
    <source>
        <dbReference type="EMBL" id="OIQ65014.1"/>
    </source>
</evidence>
<sequence>MAIIHYIKFAAYNGFYIVFTSLRHKLKHAEHVAMVGNCQGFHAIRSCFFIQFGYIGSAVEQ</sequence>
<dbReference type="AlphaFoldDB" id="A0A1J5P1M9"/>
<dbReference type="EMBL" id="MLJW01007658">
    <property type="protein sequence ID" value="OIQ65014.1"/>
    <property type="molecule type" value="Genomic_DNA"/>
</dbReference>
<accession>A0A1J5P1M9</accession>
<gene>
    <name evidence="1" type="ORF">GALL_534310</name>
</gene>
<organism evidence="1">
    <name type="scientific">mine drainage metagenome</name>
    <dbReference type="NCBI Taxonomy" id="410659"/>
    <lineage>
        <taxon>unclassified sequences</taxon>
        <taxon>metagenomes</taxon>
        <taxon>ecological metagenomes</taxon>
    </lineage>
</organism>
<name>A0A1J5P1M9_9ZZZZ</name>
<proteinExistence type="predicted"/>
<protein>
    <submittedName>
        <fullName evidence="1">Uncharacterized protein</fullName>
    </submittedName>
</protein>